<accession>A0AAD5VKM8</accession>
<dbReference type="Proteomes" id="UP001213000">
    <property type="component" value="Unassembled WGS sequence"/>
</dbReference>
<reference evidence="3" key="1">
    <citation type="submission" date="2022-07" db="EMBL/GenBank/DDBJ databases">
        <title>Genome Sequence of Leucocoprinus birnbaumii.</title>
        <authorList>
            <person name="Buettner E."/>
        </authorList>
    </citation>
    <scope>NUCLEOTIDE SEQUENCE</scope>
    <source>
        <strain evidence="3">VT141</strain>
    </source>
</reference>
<organism evidence="3 4">
    <name type="scientific">Leucocoprinus birnbaumii</name>
    <dbReference type="NCBI Taxonomy" id="56174"/>
    <lineage>
        <taxon>Eukaryota</taxon>
        <taxon>Fungi</taxon>
        <taxon>Dikarya</taxon>
        <taxon>Basidiomycota</taxon>
        <taxon>Agaricomycotina</taxon>
        <taxon>Agaricomycetes</taxon>
        <taxon>Agaricomycetidae</taxon>
        <taxon>Agaricales</taxon>
        <taxon>Agaricineae</taxon>
        <taxon>Agaricaceae</taxon>
        <taxon>Leucocoprinus</taxon>
    </lineage>
</organism>
<feature type="transmembrane region" description="Helical" evidence="2">
    <location>
        <begin position="51"/>
        <end position="75"/>
    </location>
</feature>
<evidence type="ECO:0000313" key="3">
    <source>
        <dbReference type="EMBL" id="KAJ3562258.1"/>
    </source>
</evidence>
<proteinExistence type="predicted"/>
<evidence type="ECO:0000256" key="1">
    <source>
        <dbReference type="SAM" id="MobiDB-lite"/>
    </source>
</evidence>
<feature type="region of interest" description="Disordered" evidence="1">
    <location>
        <begin position="121"/>
        <end position="143"/>
    </location>
</feature>
<keyword evidence="4" id="KW-1185">Reference proteome</keyword>
<dbReference type="AlphaFoldDB" id="A0AAD5VKM8"/>
<comment type="caution">
    <text evidence="3">The sequence shown here is derived from an EMBL/GenBank/DDBJ whole genome shotgun (WGS) entry which is preliminary data.</text>
</comment>
<feature type="compositionally biased region" description="Low complexity" evidence="1">
    <location>
        <begin position="121"/>
        <end position="139"/>
    </location>
</feature>
<dbReference type="EMBL" id="JANIEX010000891">
    <property type="protein sequence ID" value="KAJ3562258.1"/>
    <property type="molecule type" value="Genomic_DNA"/>
</dbReference>
<protein>
    <submittedName>
        <fullName evidence="3">Uncharacterized protein</fullName>
    </submittedName>
</protein>
<name>A0AAD5VKM8_9AGAR</name>
<gene>
    <name evidence="3" type="ORF">NP233_g9688</name>
</gene>
<keyword evidence="2" id="KW-1133">Transmembrane helix</keyword>
<evidence type="ECO:0000256" key="2">
    <source>
        <dbReference type="SAM" id="Phobius"/>
    </source>
</evidence>
<keyword evidence="2" id="KW-0472">Membrane</keyword>
<keyword evidence="2" id="KW-0812">Transmembrane</keyword>
<evidence type="ECO:0000313" key="4">
    <source>
        <dbReference type="Proteomes" id="UP001213000"/>
    </source>
</evidence>
<sequence length="176" mass="18794">MHVPSTTGPGYVFPAGGQQITLGDINFMEYNHAIPIYNPLLASLSIIYENVISLLLTLVIFNIVLHLLIPIILLIGALTLPSTLTIVPCNLPLSQATTIVDNEDAPTIEINSLFLHSSITSPSSTASNPPTPRSSPSIITKDEGDPIQGVAVLFLTDKDAEGSIIDFDMTEQEGQA</sequence>